<protein>
    <recommendedName>
        <fullName evidence="2">ATP-dependent RNA helicase DHX29-like UBA domain-containing protein</fullName>
    </recommendedName>
</protein>
<dbReference type="GO" id="GO:0004386">
    <property type="term" value="F:helicase activity"/>
    <property type="evidence" value="ECO:0007669"/>
    <property type="project" value="UniProtKB-KW"/>
</dbReference>
<feature type="compositionally biased region" description="Acidic residues" evidence="1">
    <location>
        <begin position="208"/>
        <end position="217"/>
    </location>
</feature>
<dbReference type="EMBL" id="JAHRHJ020000008">
    <property type="protein sequence ID" value="KAH9305426.1"/>
    <property type="molecule type" value="Genomic_DNA"/>
</dbReference>
<feature type="region of interest" description="Disordered" evidence="1">
    <location>
        <begin position="198"/>
        <end position="221"/>
    </location>
</feature>
<dbReference type="SUPFAM" id="SSF54768">
    <property type="entry name" value="dsRNA-binding domain-like"/>
    <property type="match status" value="1"/>
</dbReference>
<reference evidence="3 4" key="1">
    <citation type="journal article" date="2021" name="Nat. Plants">
        <title>The Taxus genome provides insights into paclitaxel biosynthesis.</title>
        <authorList>
            <person name="Xiong X."/>
            <person name="Gou J."/>
            <person name="Liao Q."/>
            <person name="Li Y."/>
            <person name="Zhou Q."/>
            <person name="Bi G."/>
            <person name="Li C."/>
            <person name="Du R."/>
            <person name="Wang X."/>
            <person name="Sun T."/>
            <person name="Guo L."/>
            <person name="Liang H."/>
            <person name="Lu P."/>
            <person name="Wu Y."/>
            <person name="Zhang Z."/>
            <person name="Ro D.K."/>
            <person name="Shang Y."/>
            <person name="Huang S."/>
            <person name="Yan J."/>
        </authorList>
    </citation>
    <scope>NUCLEOTIDE SEQUENCE [LARGE SCALE GENOMIC DNA]</scope>
    <source>
        <strain evidence="3">Ta-2019</strain>
    </source>
</reference>
<organism evidence="3 4">
    <name type="scientific">Taxus chinensis</name>
    <name type="common">Chinese yew</name>
    <name type="synonym">Taxus wallichiana var. chinensis</name>
    <dbReference type="NCBI Taxonomy" id="29808"/>
    <lineage>
        <taxon>Eukaryota</taxon>
        <taxon>Viridiplantae</taxon>
        <taxon>Streptophyta</taxon>
        <taxon>Embryophyta</taxon>
        <taxon>Tracheophyta</taxon>
        <taxon>Spermatophyta</taxon>
        <taxon>Pinopsida</taxon>
        <taxon>Pinidae</taxon>
        <taxon>Conifers II</taxon>
        <taxon>Cupressales</taxon>
        <taxon>Taxaceae</taxon>
        <taxon>Taxus</taxon>
    </lineage>
</organism>
<dbReference type="InterPro" id="IPR056890">
    <property type="entry name" value="UBA_DHX29-like"/>
</dbReference>
<evidence type="ECO:0000313" key="3">
    <source>
        <dbReference type="EMBL" id="KAH9305426.1"/>
    </source>
</evidence>
<dbReference type="Proteomes" id="UP000824469">
    <property type="component" value="Unassembled WGS sequence"/>
</dbReference>
<name>A0AA38FK57_TAXCH</name>
<feature type="compositionally biased region" description="Basic residues" evidence="1">
    <location>
        <begin position="1"/>
        <end position="11"/>
    </location>
</feature>
<evidence type="ECO:0000259" key="2">
    <source>
        <dbReference type="Pfam" id="PF24899"/>
    </source>
</evidence>
<proteinExistence type="predicted"/>
<keyword evidence="4" id="KW-1185">Reference proteome</keyword>
<dbReference type="OMA" id="ATKKPCE"/>
<feature type="domain" description="ATP-dependent RNA helicase DHX29-like UBA" evidence="2">
    <location>
        <begin position="70"/>
        <end position="122"/>
    </location>
</feature>
<sequence>MAPKKQQKGHKKEVTGKGKSEGSKSAPKVQISAQNEQKLRRLLQNNRTSVPPGGSGSGTMLEAQRTKRFRNIYDKLACEGFSSLQIEQALSALPEQAEPTLEAALDWLCFNIPGNELPLKFSSGVSVAEHEDAERYINLISTARVDWLPSQVQSEENREPVSVIALKPKINIEEEPQKLLQAEEADWIRRYINQQAEEECENGTSNEEASDDSDWETWTDSSERIRRKQARSNFRLLDKQPWRLRKKVISRNRRKQGRLIRELKQEMISLGLSEDTLNTTIPSKSPTAINKAQIMDSRFSIKEKVPVCVRNEEMATIFSTGICSDQEAEAKNKSESGCSTTDETAIIWKSDCVTTYGEIFSLSKENPVIELIASGGEEEQEAEEMLGLFNEEASADEKLPQAILEMQKKEKAITWAHGQALEKNHERWRKGCKPSNEEDLTKQPKAILQQRCQKCGWGAPKYERISGRGNTYSYSLTILRPTTGRGKNKKVGGSINFQLADPETVCESVDVCMLVRVATFSAHYKELFFSTVYGFE</sequence>
<feature type="compositionally biased region" description="Basic and acidic residues" evidence="1">
    <location>
        <begin position="12"/>
        <end position="22"/>
    </location>
</feature>
<evidence type="ECO:0000256" key="1">
    <source>
        <dbReference type="SAM" id="MobiDB-lite"/>
    </source>
</evidence>
<comment type="caution">
    <text evidence="3">The sequence shown here is derived from an EMBL/GenBank/DDBJ whole genome shotgun (WGS) entry which is preliminary data.</text>
</comment>
<dbReference type="GO" id="GO:0016787">
    <property type="term" value="F:hydrolase activity"/>
    <property type="evidence" value="ECO:0007669"/>
    <property type="project" value="UniProtKB-KW"/>
</dbReference>
<evidence type="ECO:0000313" key="4">
    <source>
        <dbReference type="Proteomes" id="UP000824469"/>
    </source>
</evidence>
<dbReference type="AlphaFoldDB" id="A0AA38FK57"/>
<dbReference type="Pfam" id="PF24899">
    <property type="entry name" value="UBA_DHX29"/>
    <property type="match status" value="1"/>
</dbReference>
<feature type="region of interest" description="Disordered" evidence="1">
    <location>
        <begin position="1"/>
        <end position="62"/>
    </location>
</feature>
<gene>
    <name evidence="3" type="ORF">KI387_009830</name>
</gene>
<accession>A0AA38FK57</accession>